<dbReference type="HAMAP" id="MF_00149">
    <property type="entry name" value="DNA_mis_repair"/>
    <property type="match status" value="1"/>
</dbReference>
<dbReference type="InterPro" id="IPR013507">
    <property type="entry name" value="DNA_mismatch_S5_2-like"/>
</dbReference>
<dbReference type="Gene3D" id="3.30.230.10">
    <property type="match status" value="1"/>
</dbReference>
<gene>
    <name evidence="4" type="primary">mutL</name>
    <name evidence="7" type="ORF">AKG39_08185</name>
</gene>
<dbReference type="PANTHER" id="PTHR10073:SF12">
    <property type="entry name" value="DNA MISMATCH REPAIR PROTEIN MLH1"/>
    <property type="match status" value="1"/>
</dbReference>
<name>A0A0L6U2V3_9FIRM</name>
<dbReference type="Pfam" id="PF01119">
    <property type="entry name" value="DNA_mis_repair"/>
    <property type="match status" value="1"/>
</dbReference>
<dbReference type="InterPro" id="IPR042121">
    <property type="entry name" value="MutL_C_regsub"/>
</dbReference>
<dbReference type="Proteomes" id="UP000036873">
    <property type="component" value="Unassembled WGS sequence"/>
</dbReference>
<dbReference type="SMART" id="SM00853">
    <property type="entry name" value="MutL_C"/>
    <property type="match status" value="1"/>
</dbReference>
<dbReference type="GO" id="GO:0005524">
    <property type="term" value="F:ATP binding"/>
    <property type="evidence" value="ECO:0007669"/>
    <property type="project" value="InterPro"/>
</dbReference>
<organism evidence="7 8">
    <name type="scientific">Acetobacterium bakii</name>
    <dbReference type="NCBI Taxonomy" id="52689"/>
    <lineage>
        <taxon>Bacteria</taxon>
        <taxon>Bacillati</taxon>
        <taxon>Bacillota</taxon>
        <taxon>Clostridia</taxon>
        <taxon>Eubacteriales</taxon>
        <taxon>Eubacteriaceae</taxon>
        <taxon>Acetobacterium</taxon>
    </lineage>
</organism>
<comment type="function">
    <text evidence="4">This protein is involved in the repair of mismatches in DNA. It is required for dam-dependent methyl-directed DNA mismatch repair. May act as a 'molecular matchmaker', a protein that promotes the formation of a stable complex between two or more DNA-binding proteins in an ATP-dependent manner without itself being part of a final effector complex.</text>
</comment>
<evidence type="ECO:0000256" key="4">
    <source>
        <dbReference type="HAMAP-Rule" id="MF_00149"/>
    </source>
</evidence>
<dbReference type="GO" id="GO:0016887">
    <property type="term" value="F:ATP hydrolysis activity"/>
    <property type="evidence" value="ECO:0007669"/>
    <property type="project" value="InterPro"/>
</dbReference>
<dbReference type="InterPro" id="IPR002099">
    <property type="entry name" value="MutL/Mlh/PMS"/>
</dbReference>
<dbReference type="PROSITE" id="PS00058">
    <property type="entry name" value="DNA_MISMATCH_REPAIR_1"/>
    <property type="match status" value="1"/>
</dbReference>
<dbReference type="CDD" id="cd16926">
    <property type="entry name" value="HATPase_MutL-MLH-PMS-like"/>
    <property type="match status" value="1"/>
</dbReference>
<sequence>MKIKMLNADTINKIAAGEVIIRPVSVIKELVENAIDAGATRVTVVIEAGGKNLMIVRDNGCGIAYNEVPLAFKRHATSKLISIDDLESIESLGFRGEALSSVSAVARVQVTTCNETDEVGSMSLFEGGTLINQRVCSYGKGTEMKVWDLFYNTPARRKHLEKDKKEEVLIRDLLEKLALSNPGVAFQVSSNGRSVLSTTGSGNMLDVVSILYGGEVAAKLIPIHFENTPMKLTGLIGDLTTMRSHRDDQIFFINGRYVKNPKLSQALDGAYEGYIMRHQHPFGIIFLELPGRMLDVNIHPAKTEIKILNESLVMLLFRQGIRETLRHANLVVDIADGSNASSEIEKTAIIKSSEEKELQEKILIPNHSLEKRTKPIGKAVEIPEQIPDKRQTEIVFSEPGSQRKMNDQVAERTEVLRTHDTKSGPEIRIVRPDFRKMKIIGQLFNTYILLEGIKEIYLIDQHAAHEAFLTRELESVFDHGALIPSQGLMAAVTLKIRPKDMPRIINVLDTYKRLGYDCDVFGEDSLIIRSVPVFLGEPQSSRLLESLINEDLFEIEEDHSEKQWLYSSAIKDKIILMACKAAIKGGQPLSNQEIHRLLEDLMGLDNPFTCPHGRPVITKLQEYELMKLFKRVV</sequence>
<dbReference type="GO" id="GO:0032300">
    <property type="term" value="C:mismatch repair complex"/>
    <property type="evidence" value="ECO:0007669"/>
    <property type="project" value="InterPro"/>
</dbReference>
<dbReference type="Pfam" id="PF13589">
    <property type="entry name" value="HATPase_c_3"/>
    <property type="match status" value="1"/>
</dbReference>
<dbReference type="InterPro" id="IPR020667">
    <property type="entry name" value="DNA_mismatch_repair_MutL"/>
</dbReference>
<evidence type="ECO:0000256" key="2">
    <source>
        <dbReference type="ARBA" id="ARBA00022763"/>
    </source>
</evidence>
<dbReference type="STRING" id="52689.AKG39_08185"/>
<reference evidence="8" key="1">
    <citation type="submission" date="2015-07" db="EMBL/GenBank/DDBJ databases">
        <title>Draft genome sequence of Acetobacterium bakii DSM 8293, a potential psychrophilic chemical producer through syngas fermentation.</title>
        <authorList>
            <person name="Song Y."/>
            <person name="Hwang S."/>
            <person name="Cho B.-K."/>
        </authorList>
    </citation>
    <scope>NUCLEOTIDE SEQUENCE [LARGE SCALE GENOMIC DNA]</scope>
    <source>
        <strain evidence="8">DSM 8239</strain>
    </source>
</reference>
<evidence type="ECO:0000313" key="7">
    <source>
        <dbReference type="EMBL" id="KNZ42135.1"/>
    </source>
</evidence>
<dbReference type="AlphaFoldDB" id="A0A0L6U2V3"/>
<comment type="similarity">
    <text evidence="1 4">Belongs to the DNA mismatch repair MutL/HexB family.</text>
</comment>
<dbReference type="SUPFAM" id="SSF118116">
    <property type="entry name" value="DNA mismatch repair protein MutL"/>
    <property type="match status" value="1"/>
</dbReference>
<dbReference type="SUPFAM" id="SSF55874">
    <property type="entry name" value="ATPase domain of HSP90 chaperone/DNA topoisomerase II/histidine kinase"/>
    <property type="match status" value="1"/>
</dbReference>
<dbReference type="InterPro" id="IPR042120">
    <property type="entry name" value="MutL_C_dimsub"/>
</dbReference>
<dbReference type="OrthoDB" id="9763467at2"/>
<dbReference type="NCBIfam" id="TIGR00585">
    <property type="entry name" value="mutl"/>
    <property type="match status" value="1"/>
</dbReference>
<dbReference type="Pfam" id="PF08676">
    <property type="entry name" value="MutL_C"/>
    <property type="match status" value="1"/>
</dbReference>
<dbReference type="InterPro" id="IPR014721">
    <property type="entry name" value="Ribsml_uS5_D2-typ_fold_subgr"/>
</dbReference>
<evidence type="ECO:0000259" key="5">
    <source>
        <dbReference type="SMART" id="SM00853"/>
    </source>
</evidence>
<dbReference type="InterPro" id="IPR037198">
    <property type="entry name" value="MutL_C_sf"/>
</dbReference>
<keyword evidence="8" id="KW-1185">Reference proteome</keyword>
<dbReference type="InterPro" id="IPR020568">
    <property type="entry name" value="Ribosomal_Su5_D2-typ_SF"/>
</dbReference>
<dbReference type="PATRIC" id="fig|52689.4.peg.768"/>
<dbReference type="Gene3D" id="3.30.1370.100">
    <property type="entry name" value="MutL, C-terminal domain, regulatory subdomain"/>
    <property type="match status" value="1"/>
</dbReference>
<dbReference type="RefSeq" id="WP_050739895.1">
    <property type="nucleotide sequence ID" value="NZ_LGYO01000019.1"/>
</dbReference>
<dbReference type="InterPro" id="IPR014762">
    <property type="entry name" value="DNA_mismatch_repair_CS"/>
</dbReference>
<dbReference type="InterPro" id="IPR036890">
    <property type="entry name" value="HATPase_C_sf"/>
</dbReference>
<evidence type="ECO:0000256" key="1">
    <source>
        <dbReference type="ARBA" id="ARBA00006082"/>
    </source>
</evidence>
<dbReference type="InterPro" id="IPR038973">
    <property type="entry name" value="MutL/Mlh/Pms-like"/>
</dbReference>
<dbReference type="FunFam" id="3.30.565.10:FF:000003">
    <property type="entry name" value="DNA mismatch repair endonuclease MutL"/>
    <property type="match status" value="1"/>
</dbReference>
<dbReference type="CDD" id="cd00782">
    <property type="entry name" value="MutL_Trans"/>
    <property type="match status" value="1"/>
</dbReference>
<dbReference type="GO" id="GO:0140664">
    <property type="term" value="F:ATP-dependent DNA damage sensor activity"/>
    <property type="evidence" value="ECO:0007669"/>
    <property type="project" value="InterPro"/>
</dbReference>
<comment type="caution">
    <text evidence="7">The sequence shown here is derived from an EMBL/GenBank/DDBJ whole genome shotgun (WGS) entry which is preliminary data.</text>
</comment>
<dbReference type="GO" id="GO:0006298">
    <property type="term" value="P:mismatch repair"/>
    <property type="evidence" value="ECO:0007669"/>
    <property type="project" value="UniProtKB-UniRule"/>
</dbReference>
<feature type="domain" description="MutL C-terminal dimerisation" evidence="5">
    <location>
        <begin position="439"/>
        <end position="589"/>
    </location>
</feature>
<dbReference type="EMBL" id="LGYO01000019">
    <property type="protein sequence ID" value="KNZ42135.1"/>
    <property type="molecule type" value="Genomic_DNA"/>
</dbReference>
<proteinExistence type="inferred from homology"/>
<keyword evidence="2 4" id="KW-0227">DNA damage</keyword>
<dbReference type="GO" id="GO:0030983">
    <property type="term" value="F:mismatched DNA binding"/>
    <property type="evidence" value="ECO:0007669"/>
    <property type="project" value="InterPro"/>
</dbReference>
<keyword evidence="3 4" id="KW-0234">DNA repair</keyword>
<accession>A0A0L6U2V3</accession>
<protein>
    <recommendedName>
        <fullName evidence="4">DNA mismatch repair protein MutL</fullName>
    </recommendedName>
</protein>
<evidence type="ECO:0000259" key="6">
    <source>
        <dbReference type="SMART" id="SM01340"/>
    </source>
</evidence>
<evidence type="ECO:0000256" key="3">
    <source>
        <dbReference type="ARBA" id="ARBA00023204"/>
    </source>
</evidence>
<dbReference type="SUPFAM" id="SSF54211">
    <property type="entry name" value="Ribosomal protein S5 domain 2-like"/>
    <property type="match status" value="1"/>
</dbReference>
<dbReference type="SMART" id="SM01340">
    <property type="entry name" value="DNA_mis_repair"/>
    <property type="match status" value="1"/>
</dbReference>
<dbReference type="Gene3D" id="3.30.1540.20">
    <property type="entry name" value="MutL, C-terminal domain, dimerisation subdomain"/>
    <property type="match status" value="1"/>
</dbReference>
<feature type="domain" description="DNA mismatch repair protein S5" evidence="6">
    <location>
        <begin position="208"/>
        <end position="326"/>
    </location>
</feature>
<dbReference type="InterPro" id="IPR014790">
    <property type="entry name" value="MutL_C"/>
</dbReference>
<evidence type="ECO:0000313" key="8">
    <source>
        <dbReference type="Proteomes" id="UP000036873"/>
    </source>
</evidence>
<dbReference type="Gene3D" id="3.30.565.10">
    <property type="entry name" value="Histidine kinase-like ATPase, C-terminal domain"/>
    <property type="match status" value="1"/>
</dbReference>
<dbReference type="PANTHER" id="PTHR10073">
    <property type="entry name" value="DNA MISMATCH REPAIR PROTEIN MLH, PMS, MUTL"/>
    <property type="match status" value="1"/>
</dbReference>